<dbReference type="STRING" id="1429867.A0A0G4P5P2"/>
<name>A0A0G4P5P2_PENC3</name>
<evidence type="ECO:0000313" key="2">
    <source>
        <dbReference type="Proteomes" id="UP000053732"/>
    </source>
</evidence>
<dbReference type="Proteomes" id="UP000053732">
    <property type="component" value="Unassembled WGS sequence"/>
</dbReference>
<keyword evidence="2" id="KW-1185">Reference proteome</keyword>
<gene>
    <name evidence="1" type="ORF">PCAMFM013_S006g000157</name>
</gene>
<accession>A0A0G4P5P2</accession>
<reference evidence="1 2" key="1">
    <citation type="journal article" date="2014" name="Nat. Commun.">
        <title>Multiple recent horizontal transfers of a large genomic region in cheese making fungi.</title>
        <authorList>
            <person name="Cheeseman K."/>
            <person name="Ropars J."/>
            <person name="Renault P."/>
            <person name="Dupont J."/>
            <person name="Gouzy J."/>
            <person name="Branca A."/>
            <person name="Abraham A.L."/>
            <person name="Ceppi M."/>
            <person name="Conseiller E."/>
            <person name="Debuchy R."/>
            <person name="Malagnac F."/>
            <person name="Goarin A."/>
            <person name="Silar P."/>
            <person name="Lacoste S."/>
            <person name="Sallet E."/>
            <person name="Bensimon A."/>
            <person name="Giraud T."/>
            <person name="Brygoo Y."/>
        </authorList>
    </citation>
    <scope>NUCLEOTIDE SEQUENCE [LARGE SCALE GENOMIC DNA]</scope>
    <source>
        <strain evidence="2">FM 013</strain>
    </source>
</reference>
<dbReference type="EMBL" id="HG793139">
    <property type="protein sequence ID" value="CRL21617.1"/>
    <property type="molecule type" value="Genomic_DNA"/>
</dbReference>
<dbReference type="AlphaFoldDB" id="A0A0G4P5P2"/>
<evidence type="ECO:0000313" key="1">
    <source>
        <dbReference type="EMBL" id="CRL21617.1"/>
    </source>
</evidence>
<protein>
    <submittedName>
        <fullName evidence="1">Str. FM013</fullName>
    </submittedName>
</protein>
<organism evidence="1 2">
    <name type="scientific">Penicillium camemberti (strain FM 013)</name>
    <dbReference type="NCBI Taxonomy" id="1429867"/>
    <lineage>
        <taxon>Eukaryota</taxon>
        <taxon>Fungi</taxon>
        <taxon>Dikarya</taxon>
        <taxon>Ascomycota</taxon>
        <taxon>Pezizomycotina</taxon>
        <taxon>Eurotiomycetes</taxon>
        <taxon>Eurotiomycetidae</taxon>
        <taxon>Eurotiales</taxon>
        <taxon>Aspergillaceae</taxon>
        <taxon>Penicillium</taxon>
    </lineage>
</organism>
<proteinExistence type="predicted"/>
<sequence length="85" mass="9324">MRCDRWCLHFPLLSNTAKGNKTPPATLVKAKKDNSRGFGKSIRVTWQQSAEVLANIRAQNLTLGTPVFLISQEADEPLLVVGAFG</sequence>